<dbReference type="Proteomes" id="UP001590951">
    <property type="component" value="Unassembled WGS sequence"/>
</dbReference>
<keyword evidence="1" id="KW-1133">Transmembrane helix</keyword>
<organism evidence="2 3">
    <name type="scientific">Lepraria finkii</name>
    <dbReference type="NCBI Taxonomy" id="1340010"/>
    <lineage>
        <taxon>Eukaryota</taxon>
        <taxon>Fungi</taxon>
        <taxon>Dikarya</taxon>
        <taxon>Ascomycota</taxon>
        <taxon>Pezizomycotina</taxon>
        <taxon>Lecanoromycetes</taxon>
        <taxon>OSLEUM clade</taxon>
        <taxon>Lecanoromycetidae</taxon>
        <taxon>Lecanorales</taxon>
        <taxon>Lecanorineae</taxon>
        <taxon>Stereocaulaceae</taxon>
        <taxon>Lepraria</taxon>
    </lineage>
</organism>
<evidence type="ECO:0000313" key="2">
    <source>
        <dbReference type="EMBL" id="KAL2049809.1"/>
    </source>
</evidence>
<name>A0ABR4AW80_9LECA</name>
<sequence>MAVIVDFITHGRCKYRRNLGNTALTVLLTISWMTALYCLIWYPNLNTLTLVSDSDFV</sequence>
<accession>A0ABR4AW80</accession>
<proteinExistence type="predicted"/>
<keyword evidence="1" id="KW-0472">Membrane</keyword>
<evidence type="ECO:0000313" key="3">
    <source>
        <dbReference type="Proteomes" id="UP001590951"/>
    </source>
</evidence>
<gene>
    <name evidence="2" type="ORF">ABVK25_009904</name>
</gene>
<feature type="transmembrane region" description="Helical" evidence="1">
    <location>
        <begin position="21"/>
        <end position="42"/>
    </location>
</feature>
<feature type="non-terminal residue" evidence="2">
    <location>
        <position position="57"/>
    </location>
</feature>
<keyword evidence="1" id="KW-0812">Transmembrane</keyword>
<reference evidence="2 3" key="1">
    <citation type="submission" date="2024-09" db="EMBL/GenBank/DDBJ databases">
        <title>Rethinking Asexuality: The Enigmatic Case of Functional Sexual Genes in Lepraria (Stereocaulaceae).</title>
        <authorList>
            <person name="Doellman M."/>
            <person name="Sun Y."/>
            <person name="Barcenas-Pena A."/>
            <person name="Lumbsch H.T."/>
            <person name="Grewe F."/>
        </authorList>
    </citation>
    <scope>NUCLEOTIDE SEQUENCE [LARGE SCALE GENOMIC DNA]</scope>
    <source>
        <strain evidence="2 3">Grewe 0041</strain>
    </source>
</reference>
<evidence type="ECO:0000256" key="1">
    <source>
        <dbReference type="SAM" id="Phobius"/>
    </source>
</evidence>
<protein>
    <submittedName>
        <fullName evidence="2">Uncharacterized protein</fullName>
    </submittedName>
</protein>
<dbReference type="EMBL" id="JBHFEH010000057">
    <property type="protein sequence ID" value="KAL2049809.1"/>
    <property type="molecule type" value="Genomic_DNA"/>
</dbReference>
<comment type="caution">
    <text evidence="2">The sequence shown here is derived from an EMBL/GenBank/DDBJ whole genome shotgun (WGS) entry which is preliminary data.</text>
</comment>
<keyword evidence="3" id="KW-1185">Reference proteome</keyword>